<evidence type="ECO:0000313" key="1">
    <source>
        <dbReference type="EMBL" id="JAD44326.1"/>
    </source>
</evidence>
<protein>
    <submittedName>
        <fullName evidence="1">Uncharacterized protein</fullName>
    </submittedName>
</protein>
<reference evidence="1" key="1">
    <citation type="submission" date="2014-09" db="EMBL/GenBank/DDBJ databases">
        <authorList>
            <person name="Magalhaes I.L.F."/>
            <person name="Oliveira U."/>
            <person name="Santos F.R."/>
            <person name="Vidigal T.H.D.A."/>
            <person name="Brescovit A.D."/>
            <person name="Santos A.J."/>
        </authorList>
    </citation>
    <scope>NUCLEOTIDE SEQUENCE</scope>
    <source>
        <tissue evidence="1">Shoot tissue taken approximately 20 cm above the soil surface</tissue>
    </source>
</reference>
<dbReference type="AlphaFoldDB" id="A0A0A8ZZQ6"/>
<dbReference type="EMBL" id="GBRH01253569">
    <property type="protein sequence ID" value="JAD44326.1"/>
    <property type="molecule type" value="Transcribed_RNA"/>
</dbReference>
<name>A0A0A8ZZQ6_ARUDO</name>
<reference evidence="1" key="2">
    <citation type="journal article" date="2015" name="Data Brief">
        <title>Shoot transcriptome of the giant reed, Arundo donax.</title>
        <authorList>
            <person name="Barrero R.A."/>
            <person name="Guerrero F.D."/>
            <person name="Moolhuijzen P."/>
            <person name="Goolsby J.A."/>
            <person name="Tidwell J."/>
            <person name="Bellgard S.E."/>
            <person name="Bellgard M.I."/>
        </authorList>
    </citation>
    <scope>NUCLEOTIDE SEQUENCE</scope>
    <source>
        <tissue evidence="1">Shoot tissue taken approximately 20 cm above the soil surface</tissue>
    </source>
</reference>
<organism evidence="1">
    <name type="scientific">Arundo donax</name>
    <name type="common">Giant reed</name>
    <name type="synonym">Donax arundinaceus</name>
    <dbReference type="NCBI Taxonomy" id="35708"/>
    <lineage>
        <taxon>Eukaryota</taxon>
        <taxon>Viridiplantae</taxon>
        <taxon>Streptophyta</taxon>
        <taxon>Embryophyta</taxon>
        <taxon>Tracheophyta</taxon>
        <taxon>Spermatophyta</taxon>
        <taxon>Magnoliopsida</taxon>
        <taxon>Liliopsida</taxon>
        <taxon>Poales</taxon>
        <taxon>Poaceae</taxon>
        <taxon>PACMAD clade</taxon>
        <taxon>Arundinoideae</taxon>
        <taxon>Arundineae</taxon>
        <taxon>Arundo</taxon>
    </lineage>
</organism>
<accession>A0A0A8ZZQ6</accession>
<sequence>MDLSWIVHLMPGSSATSEFPKNSVLMLAWHISTANQTSCMTALHYWLKILTALACPFVLLTKNLFLSGKSTYATL</sequence>
<proteinExistence type="predicted"/>